<dbReference type="AlphaFoldDB" id="A0A923EB87"/>
<feature type="active site" evidence="12">
    <location>
        <position position="296"/>
    </location>
</feature>
<evidence type="ECO:0000259" key="18">
    <source>
        <dbReference type="PROSITE" id="PS50979"/>
    </source>
</evidence>
<dbReference type="EC" id="6.4.1.1" evidence="3 11"/>
<dbReference type="InterPro" id="IPR005930">
    <property type="entry name" value="Pyruv_COase"/>
</dbReference>
<keyword evidence="8 11" id="KW-0067">ATP-binding</keyword>
<evidence type="ECO:0000259" key="19">
    <source>
        <dbReference type="PROSITE" id="PS50991"/>
    </source>
</evidence>
<dbReference type="Pfam" id="PF02436">
    <property type="entry name" value="PYC_OADA"/>
    <property type="match status" value="1"/>
</dbReference>
<dbReference type="Pfam" id="PF00682">
    <property type="entry name" value="HMGL-like"/>
    <property type="match status" value="1"/>
</dbReference>
<keyword evidence="9 11" id="KW-0092">Biotin</keyword>
<dbReference type="InterPro" id="IPR011053">
    <property type="entry name" value="Single_hybrid_motif"/>
</dbReference>
<dbReference type="InterPro" id="IPR016185">
    <property type="entry name" value="PreATP-grasp_dom_sf"/>
</dbReference>
<dbReference type="GO" id="GO:0005737">
    <property type="term" value="C:cytoplasm"/>
    <property type="evidence" value="ECO:0007669"/>
    <property type="project" value="TreeGrafter"/>
</dbReference>
<dbReference type="SUPFAM" id="SSF89000">
    <property type="entry name" value="post-HMGL domain-like"/>
    <property type="match status" value="1"/>
</dbReference>
<dbReference type="PANTHER" id="PTHR43778:SF2">
    <property type="entry name" value="PYRUVATE CARBOXYLASE, MITOCHONDRIAL"/>
    <property type="match status" value="1"/>
</dbReference>
<dbReference type="PROSITE" id="PS50975">
    <property type="entry name" value="ATP_GRASP"/>
    <property type="match status" value="1"/>
</dbReference>
<feature type="domain" description="Pyruvate carboxyltransferase" evidence="19">
    <location>
        <begin position="529"/>
        <end position="797"/>
    </location>
</feature>
<dbReference type="CDD" id="cd06850">
    <property type="entry name" value="biotinyl_domain"/>
    <property type="match status" value="1"/>
</dbReference>
<dbReference type="InterPro" id="IPR055268">
    <property type="entry name" value="PCB-like"/>
</dbReference>
<dbReference type="EMBL" id="JAAZWO010000005">
    <property type="protein sequence ID" value="MBC2397173.1"/>
    <property type="molecule type" value="Genomic_DNA"/>
</dbReference>
<dbReference type="Gene3D" id="2.40.50.100">
    <property type="match status" value="1"/>
</dbReference>
<dbReference type="PROSITE" id="PS00867">
    <property type="entry name" value="CPSASE_2"/>
    <property type="match status" value="1"/>
</dbReference>
<gene>
    <name evidence="20" type="ORF">HGG79_05170</name>
</gene>
<evidence type="ECO:0000256" key="12">
    <source>
        <dbReference type="PIRSR" id="PIRSR001594-1"/>
    </source>
</evidence>
<feature type="modified residue" description="N6-carboxylysine" evidence="15">
    <location>
        <position position="707"/>
    </location>
</feature>
<feature type="binding site" evidence="13">
    <location>
        <position position="120"/>
    </location>
    <ligand>
        <name>ATP</name>
        <dbReference type="ChEBI" id="CHEBI:30616"/>
    </ligand>
</feature>
<dbReference type="Gene3D" id="3.20.20.70">
    <property type="entry name" value="Aldolase class I"/>
    <property type="match status" value="1"/>
</dbReference>
<evidence type="ECO:0000256" key="14">
    <source>
        <dbReference type="PIRSR" id="PIRSR001594-3"/>
    </source>
</evidence>
<keyword evidence="7 11" id="KW-0547">Nucleotide-binding</keyword>
<evidence type="ECO:0000256" key="8">
    <source>
        <dbReference type="ARBA" id="ARBA00022840"/>
    </source>
</evidence>
<dbReference type="SUPFAM" id="SSF51230">
    <property type="entry name" value="Single hybrid motif"/>
    <property type="match status" value="1"/>
</dbReference>
<feature type="binding site" evidence="13">
    <location>
        <position position="204"/>
    </location>
    <ligand>
        <name>ATP</name>
        <dbReference type="ChEBI" id="CHEBI:30616"/>
    </ligand>
</feature>
<dbReference type="NCBIfam" id="TIGR01235">
    <property type="entry name" value="pyruv_carbox"/>
    <property type="match status" value="1"/>
</dbReference>
<evidence type="ECO:0000313" key="20">
    <source>
        <dbReference type="EMBL" id="MBC2397173.1"/>
    </source>
</evidence>
<dbReference type="Pfam" id="PF00289">
    <property type="entry name" value="Biotin_carb_N"/>
    <property type="match status" value="1"/>
</dbReference>
<keyword evidence="5 11" id="KW-0436">Ligase</keyword>
<dbReference type="PROSITE" id="PS50968">
    <property type="entry name" value="BIOTINYL_LIPOYL"/>
    <property type="match status" value="1"/>
</dbReference>
<dbReference type="InterPro" id="IPR003379">
    <property type="entry name" value="Carboxylase_cons_dom"/>
</dbReference>
<dbReference type="NCBIfam" id="NF009554">
    <property type="entry name" value="PRK12999.1"/>
    <property type="match status" value="1"/>
</dbReference>
<feature type="binding site" evidence="13">
    <location>
        <position position="871"/>
    </location>
    <ligand>
        <name>substrate</name>
    </ligand>
</feature>
<feature type="binding site" evidence="14">
    <location>
        <position position="736"/>
    </location>
    <ligand>
        <name>Mn(2+)</name>
        <dbReference type="ChEBI" id="CHEBI:29035"/>
    </ligand>
</feature>
<dbReference type="PIRSF" id="PIRSF001594">
    <property type="entry name" value="Pyruv_carbox"/>
    <property type="match status" value="1"/>
</dbReference>
<feature type="domain" description="ATP-grasp" evidence="17">
    <location>
        <begin position="124"/>
        <end position="321"/>
    </location>
</feature>
<keyword evidence="21" id="KW-1185">Reference proteome</keyword>
<evidence type="ECO:0000256" key="3">
    <source>
        <dbReference type="ARBA" id="ARBA00013057"/>
    </source>
</evidence>
<evidence type="ECO:0000256" key="9">
    <source>
        <dbReference type="ARBA" id="ARBA00023267"/>
    </source>
</evidence>
<keyword evidence="10" id="KW-0511">Multifunctional enzyme</keyword>
<dbReference type="PROSITE" id="PS50979">
    <property type="entry name" value="BC"/>
    <property type="match status" value="1"/>
</dbReference>
<evidence type="ECO:0000256" key="15">
    <source>
        <dbReference type="PIRSR" id="PIRSR001594-4"/>
    </source>
</evidence>
<feature type="domain" description="Lipoyl-binding" evidence="16">
    <location>
        <begin position="1065"/>
        <end position="1145"/>
    </location>
</feature>
<evidence type="ECO:0000256" key="4">
    <source>
        <dbReference type="ARBA" id="ARBA00022432"/>
    </source>
</evidence>
<dbReference type="SUPFAM" id="SSF52440">
    <property type="entry name" value="PreATP-grasp domain"/>
    <property type="match status" value="1"/>
</dbReference>
<dbReference type="SUPFAM" id="SSF51246">
    <property type="entry name" value="Rudiment single hybrid motif"/>
    <property type="match status" value="1"/>
</dbReference>
<dbReference type="FunFam" id="3.30.1490.20:FF:000018">
    <property type="entry name" value="Biotin carboxylase"/>
    <property type="match status" value="1"/>
</dbReference>
<dbReference type="Proteomes" id="UP000563151">
    <property type="component" value="Unassembled WGS sequence"/>
</dbReference>
<evidence type="ECO:0000256" key="7">
    <source>
        <dbReference type="ARBA" id="ARBA00022741"/>
    </source>
</evidence>
<evidence type="ECO:0000256" key="10">
    <source>
        <dbReference type="ARBA" id="ARBA00023268"/>
    </source>
</evidence>
<dbReference type="InterPro" id="IPR013785">
    <property type="entry name" value="Aldolase_TIM"/>
</dbReference>
<evidence type="ECO:0000256" key="1">
    <source>
        <dbReference type="ARBA" id="ARBA00001953"/>
    </source>
</evidence>
<dbReference type="InterPro" id="IPR005479">
    <property type="entry name" value="CPAse_ATP-bd"/>
</dbReference>
<feature type="binding site" evidence="14">
    <location>
        <position position="738"/>
    </location>
    <ligand>
        <name>Mn(2+)</name>
        <dbReference type="ChEBI" id="CHEBI:29035"/>
    </ligand>
</feature>
<comment type="catalytic activity">
    <reaction evidence="11">
        <text>hydrogencarbonate + pyruvate + ATP = oxaloacetate + ADP + phosphate + H(+)</text>
        <dbReference type="Rhea" id="RHEA:20844"/>
        <dbReference type="ChEBI" id="CHEBI:15361"/>
        <dbReference type="ChEBI" id="CHEBI:15378"/>
        <dbReference type="ChEBI" id="CHEBI:16452"/>
        <dbReference type="ChEBI" id="CHEBI:17544"/>
        <dbReference type="ChEBI" id="CHEBI:30616"/>
        <dbReference type="ChEBI" id="CHEBI:43474"/>
        <dbReference type="ChEBI" id="CHEBI:456216"/>
        <dbReference type="EC" id="6.4.1.1"/>
    </reaction>
</comment>
<evidence type="ECO:0000256" key="13">
    <source>
        <dbReference type="PIRSR" id="PIRSR001594-2"/>
    </source>
</evidence>
<dbReference type="PROSITE" id="PS50991">
    <property type="entry name" value="PYR_CT"/>
    <property type="match status" value="1"/>
</dbReference>
<organism evidence="20 21">
    <name type="scientific">Clostridium tetanomorphum</name>
    <dbReference type="NCBI Taxonomy" id="1553"/>
    <lineage>
        <taxon>Bacteria</taxon>
        <taxon>Bacillati</taxon>
        <taxon>Bacillota</taxon>
        <taxon>Clostridia</taxon>
        <taxon>Eubacteriales</taxon>
        <taxon>Clostridiaceae</taxon>
        <taxon>Clostridium</taxon>
    </lineage>
</organism>
<dbReference type="Gene3D" id="3.30.470.20">
    <property type="entry name" value="ATP-grasp fold, B domain"/>
    <property type="match status" value="1"/>
</dbReference>
<dbReference type="NCBIfam" id="NF006761">
    <property type="entry name" value="PRK09282.1"/>
    <property type="match status" value="1"/>
</dbReference>
<feature type="domain" description="Biotin carboxylation" evidence="18">
    <location>
        <begin position="4"/>
        <end position="457"/>
    </location>
</feature>
<dbReference type="GO" id="GO:0004736">
    <property type="term" value="F:pyruvate carboxylase activity"/>
    <property type="evidence" value="ECO:0007669"/>
    <property type="project" value="UniProtKB-EC"/>
</dbReference>
<dbReference type="InterPro" id="IPR011054">
    <property type="entry name" value="Rudment_hybrid_motif"/>
</dbReference>
<dbReference type="GO" id="GO:0006094">
    <property type="term" value="P:gluconeogenesis"/>
    <property type="evidence" value="ECO:0007669"/>
    <property type="project" value="UniProtKB-KW"/>
</dbReference>
<dbReference type="InterPro" id="IPR005482">
    <property type="entry name" value="Biotin_COase_C"/>
</dbReference>
<dbReference type="FunFam" id="3.20.20.70:FF:000033">
    <property type="entry name" value="Pyruvate carboxylase"/>
    <property type="match status" value="1"/>
</dbReference>
<dbReference type="FunFam" id="3.40.50.20:FF:000010">
    <property type="entry name" value="Propionyl-CoA carboxylase subunit alpha"/>
    <property type="match status" value="1"/>
</dbReference>
<proteinExistence type="predicted"/>
<comment type="function">
    <text evidence="11">Catalyzes a 2-step reaction, involving the ATP-dependent carboxylation of the covalently attached biotin in the first step and the transfer of the carboxyl group to pyruvate in the second.</text>
</comment>
<dbReference type="InterPro" id="IPR000891">
    <property type="entry name" value="PYR_CT"/>
</dbReference>
<keyword evidence="6 14" id="KW-0479">Metal-binding</keyword>
<dbReference type="GO" id="GO:0005524">
    <property type="term" value="F:ATP binding"/>
    <property type="evidence" value="ECO:0007669"/>
    <property type="project" value="UniProtKB-UniRule"/>
</dbReference>
<feature type="binding site" evidence="13">
    <location>
        <position position="239"/>
    </location>
    <ligand>
        <name>ATP</name>
        <dbReference type="ChEBI" id="CHEBI:30616"/>
    </ligand>
</feature>
<evidence type="ECO:0000256" key="2">
    <source>
        <dbReference type="ARBA" id="ARBA00004742"/>
    </source>
</evidence>
<dbReference type="InterPro" id="IPR011761">
    <property type="entry name" value="ATP-grasp"/>
</dbReference>
<keyword evidence="4" id="KW-0312">Gluconeogenesis</keyword>
<dbReference type="SMART" id="SM00878">
    <property type="entry name" value="Biotin_carb_C"/>
    <property type="match status" value="1"/>
</dbReference>
<accession>A0A923EB87</accession>
<keyword evidence="20" id="KW-0670">Pyruvate</keyword>
<dbReference type="InterPro" id="IPR001882">
    <property type="entry name" value="Biotin_BS"/>
</dbReference>
<evidence type="ECO:0000256" key="11">
    <source>
        <dbReference type="PIRNR" id="PIRNR001594"/>
    </source>
</evidence>
<comment type="cofactor">
    <cofactor evidence="1 11">
        <name>biotin</name>
        <dbReference type="ChEBI" id="CHEBI:57586"/>
    </cofactor>
</comment>
<reference evidence="20 21" key="1">
    <citation type="submission" date="2020-04" db="EMBL/GenBank/DDBJ databases">
        <title>Genomic insights into acetone-butanol-ethanol (ABE) fermentation by sequencing solventogenic clostridia strains.</title>
        <authorList>
            <person name="Brown S."/>
        </authorList>
    </citation>
    <scope>NUCLEOTIDE SEQUENCE [LARGE SCALE GENOMIC DNA]</scope>
    <source>
        <strain evidence="20 21">DJ011</strain>
    </source>
</reference>
<dbReference type="InterPro" id="IPR011764">
    <property type="entry name" value="Biotin_carboxylation_dom"/>
</dbReference>
<dbReference type="InterPro" id="IPR005481">
    <property type="entry name" value="BC-like_N"/>
</dbReference>
<dbReference type="FunFam" id="2.40.50.100:FF:000003">
    <property type="entry name" value="Acetyl-CoA carboxylase biotin carboxyl carrier protein"/>
    <property type="match status" value="1"/>
</dbReference>
<evidence type="ECO:0000256" key="5">
    <source>
        <dbReference type="ARBA" id="ARBA00022598"/>
    </source>
</evidence>
<feature type="modified residue" description="N6-biotinyllysine" evidence="15">
    <location>
        <position position="1111"/>
    </location>
</feature>
<dbReference type="PROSITE" id="PS00866">
    <property type="entry name" value="CPSASE_1"/>
    <property type="match status" value="1"/>
</dbReference>
<dbReference type="Pfam" id="PF00364">
    <property type="entry name" value="Biotin_lipoyl"/>
    <property type="match status" value="1"/>
</dbReference>
<evidence type="ECO:0000259" key="17">
    <source>
        <dbReference type="PROSITE" id="PS50975"/>
    </source>
</evidence>
<protein>
    <recommendedName>
        <fullName evidence="3 11">Pyruvate carboxylase</fullName>
        <ecNumber evidence="3 11">6.4.1.1</ecNumber>
    </recommendedName>
</protein>
<evidence type="ECO:0000259" key="16">
    <source>
        <dbReference type="PROSITE" id="PS50968"/>
    </source>
</evidence>
<name>A0A923EB87_CLOTT</name>
<dbReference type="CDD" id="cd07937">
    <property type="entry name" value="DRE_TIM_PC_TC_5S"/>
    <property type="match status" value="1"/>
</dbReference>
<dbReference type="InterPro" id="IPR000089">
    <property type="entry name" value="Biotin_lipoyl"/>
</dbReference>
<feature type="binding site" description="via carbamate group" evidence="14">
    <location>
        <position position="707"/>
    </location>
    <ligand>
        <name>Mn(2+)</name>
        <dbReference type="ChEBI" id="CHEBI:29035"/>
    </ligand>
</feature>
<comment type="caution">
    <text evidence="20">The sequence shown here is derived from an EMBL/GenBank/DDBJ whole genome shotgun (WGS) entry which is preliminary data.</text>
</comment>
<sequence>MIKRFKRVLVANRGEIAIRIFRACQELGIRTVAIYSDEDKCALFRTKADESYLIGKNKGPVEAYLNIDEIVHLAIKKGVDAIHPGYGFLSENPEFARKCREAGIEFIGPTPEMMERVGDKIQSKLVAKDAGVPTIPGVEKSIDSEEEALGIAKTCGYPVMIKASAGGGGRGMRIVRNEKELVSTFRNAKEEARKAFGIDSLFIEKYLEGPKHIEVQILGDKYDNIVHLYERDCSIQRRHQKVIEFAPAFSISEEKRQEICNDALKIARSVGYVSAGTAEFLVDKHGNHYFIEMNPRIQVEHTVTEVLTGIDIVQSQILIAQGYALNSKEININSQKDVEKRGYAIQCRVTTEDPMNNFAPDTGRIDIYRSGSGFGIRLDGGNGFTGAIISPYYDSLLVKTTAWSRSFKDTARKAIRSIKELTVSGVKTNVDFLINVLNHPTFLQGACTTTFINDNPELFDISPKEDEELRVLKYIGEKVVNETKGNKPNFDVPVVPKNLKEGELKGTKQILQEKGPIGLVKWINEQEKLLVTDTTMRDAHQSLMATRLRSKDMIKIAKAEANLAKELFSMEMWGGATFDVAYRFLKENPWERLERIRKKVPNILLQMLIRGSNAVGYKNYPDNVIKEFIKQSSESGIDVFRIFDSLNWIKGMEIAIETALDTGKVVEGCICYTGDILDYSRDKYSLEYYIKKAKEIEKTGAHILGIKDMSALLKPYAAGKLIKALKNEISLPIHLHTHDTTGNGVATILMAAEAGVDIVDTAFSSMSGLTSQPALNSVVAALENTERDTGLNLDNLQKISDYWSAVRPVYAQFESGLKSGSTEIYKYEIPGGQYSNLKTQIESFGLGHRFDEVKEMYKKVNEMLGDIVKVTPSSKMVGDLAIFMVKNELTPENIYERAENMAFPDSVVSFFKGMMGQPEGGFPERLQSLVLKGENGIDRRPGELLPPEDFEKIRKHLSEKYNMKPSNKELLSYALYPEVFEDYIKYLQEYGDLSHMGSDIFFHGLREGETSEIEIAQGKTLIIKLLQIGKLNKGKRTIVFEVNGNRREIEILDKTNSINKLNNDEESIQIADQYDKYQIGASIPGTILKVLVKEGDIVKEGDSIAIIEAMKMETNIVARVNGKVKKIFVKEGQQVKSSQLIIKLSQD</sequence>
<dbReference type="PANTHER" id="PTHR43778">
    <property type="entry name" value="PYRUVATE CARBOXYLASE"/>
    <property type="match status" value="1"/>
</dbReference>
<feature type="binding site" evidence="13">
    <location>
        <position position="610"/>
    </location>
    <ligand>
        <name>substrate</name>
    </ligand>
</feature>
<evidence type="ECO:0000313" key="21">
    <source>
        <dbReference type="Proteomes" id="UP000563151"/>
    </source>
</evidence>
<dbReference type="Pfam" id="PF02785">
    <property type="entry name" value="Biotin_carb_C"/>
    <property type="match status" value="1"/>
</dbReference>
<dbReference type="RefSeq" id="WP_035144180.1">
    <property type="nucleotide sequence ID" value="NZ_JAAZWO010000005.1"/>
</dbReference>
<dbReference type="GO" id="GO:0046872">
    <property type="term" value="F:metal ion binding"/>
    <property type="evidence" value="ECO:0007669"/>
    <property type="project" value="UniProtKB-KW"/>
</dbReference>
<evidence type="ECO:0000256" key="6">
    <source>
        <dbReference type="ARBA" id="ARBA00022723"/>
    </source>
</evidence>
<dbReference type="SUPFAM" id="SSF56059">
    <property type="entry name" value="Glutathione synthetase ATP-binding domain-like"/>
    <property type="match status" value="1"/>
</dbReference>
<dbReference type="PROSITE" id="PS00188">
    <property type="entry name" value="BIOTIN"/>
    <property type="match status" value="1"/>
</dbReference>
<feature type="binding site" evidence="14">
    <location>
        <position position="538"/>
    </location>
    <ligand>
        <name>Mn(2+)</name>
        <dbReference type="ChEBI" id="CHEBI:29035"/>
    </ligand>
</feature>
<dbReference type="FunFam" id="3.30.470.20:FF:000012">
    <property type="entry name" value="Pyruvate carboxylase"/>
    <property type="match status" value="1"/>
</dbReference>
<comment type="pathway">
    <text evidence="2">Carbohydrate biosynthesis; gluconeogenesis.</text>
</comment>
<dbReference type="Pfam" id="PF02786">
    <property type="entry name" value="CPSase_L_D2"/>
    <property type="match status" value="1"/>
</dbReference>
<dbReference type="SUPFAM" id="SSF51569">
    <property type="entry name" value="Aldolase"/>
    <property type="match status" value="1"/>
</dbReference>